<dbReference type="EMBL" id="BQFW01000002">
    <property type="protein sequence ID" value="GJJ69439.1"/>
    <property type="molecule type" value="Genomic_DNA"/>
</dbReference>
<feature type="compositionally biased region" description="Polar residues" evidence="4">
    <location>
        <begin position="246"/>
        <end position="266"/>
    </location>
</feature>
<sequence length="656" mass="72046">MVPSNVDTNLQATAPSPTAIDVSALKDKDTLSRVEDAAVVDSALPAPQTITVEESKQLQPILDNRDGEASPELLPKAAPLQSGLSSDVDDDPQPQIAEGDVKVRPGMASEPDHEQRRQRSKRGPRPSDQDVDMNDSLPTPAPTDQDSRIPTDEKYRRLKRKLKEVLEENERLGVELDRSNRRARHLRREKNLLLDRLCAFERDSDSSPDTLSSIDSDSDLSDSSILSGYRARASQLSRPVPMVPNKNLQVPGSYKDTTTPNTQNGQHPKKTAVKPPQKRRSPAVPREVPPPPVASAITNVGSATQKPKRIHQSTKLRPNLNKVRKVMVLDKDENGNIKLPVTVGIITVMSIGHVVYDREAFHNDRYIWPVGYKMSRSYNSMIDPHQQTVYTCSVIDDGDAPKFQIDAEDQPGKPIIAGTATGAWTHIVKAANHIRRRDHSNSASGPDYFGFSNPTIAKMIQDLPNVDKCTGYIMQKFEEPSIARPEKRKVSVLDSSKSEHDDGEGEHDGDEDQNDEDEEEYASLGTPGMKKVKRSPSPKIRQAGFDAPRPTQEDYDEDIEVEEEDVDELEELEGDAMVVSDMDGVVSEVSSRAVESVHDIPVVIVQAPEPAAHSVAPSTSTSTSEAESQIKPAAAPSDGEGRGQTAISEPEIINVD</sequence>
<feature type="region of interest" description="Disordered" evidence="4">
    <location>
        <begin position="610"/>
        <end position="656"/>
    </location>
</feature>
<name>A0A9P3H3L4_9FUNG</name>
<keyword evidence="3" id="KW-0175">Coiled coil</keyword>
<feature type="region of interest" description="Disordered" evidence="4">
    <location>
        <begin position="483"/>
        <end position="560"/>
    </location>
</feature>
<feature type="region of interest" description="Disordered" evidence="4">
    <location>
        <begin position="202"/>
        <end position="312"/>
    </location>
</feature>
<dbReference type="PANTHER" id="PTHR22715">
    <property type="entry name" value="TRANSFORMING GROWTH FACTOR BETA REGULATED GENE 1"/>
    <property type="match status" value="1"/>
</dbReference>
<evidence type="ECO:0000256" key="2">
    <source>
        <dbReference type="ARBA" id="ARBA00023242"/>
    </source>
</evidence>
<evidence type="ECO:0000256" key="1">
    <source>
        <dbReference type="ARBA" id="ARBA00004123"/>
    </source>
</evidence>
<comment type="caution">
    <text evidence="6">The sequence shown here is derived from an EMBL/GenBank/DDBJ whole genome shotgun (WGS) entry which is preliminary data.</text>
</comment>
<feature type="compositionally biased region" description="Basic residues" evidence="4">
    <location>
        <begin position="267"/>
        <end position="281"/>
    </location>
</feature>
<evidence type="ECO:0000256" key="4">
    <source>
        <dbReference type="SAM" id="MobiDB-lite"/>
    </source>
</evidence>
<evidence type="ECO:0000259" key="5">
    <source>
        <dbReference type="Pfam" id="PF24237"/>
    </source>
</evidence>
<dbReference type="PROSITE" id="PS51542">
    <property type="entry name" value="FYRN"/>
    <property type="match status" value="1"/>
</dbReference>
<dbReference type="Proteomes" id="UP000827284">
    <property type="component" value="Unassembled WGS sequence"/>
</dbReference>
<gene>
    <name evidence="6" type="ORF">EMPS_01785</name>
</gene>
<protein>
    <recommendedName>
        <fullName evidence="5">INO80 complex subunit E N-terminal domain-containing protein</fullName>
    </recommendedName>
</protein>
<keyword evidence="7" id="KW-1185">Reference proteome</keyword>
<evidence type="ECO:0000313" key="7">
    <source>
        <dbReference type="Proteomes" id="UP000827284"/>
    </source>
</evidence>
<dbReference type="SMART" id="SM00542">
    <property type="entry name" value="FYRC"/>
    <property type="match status" value="1"/>
</dbReference>
<reference evidence="6" key="2">
    <citation type="journal article" date="2022" name="Microbiol. Resour. Announc.">
        <title>Whole-Genome Sequence of Entomortierella parvispora E1425, a Mucoromycotan Fungus Associated with Burkholderiaceae-Related Endosymbiotic Bacteria.</title>
        <authorList>
            <person name="Herlambang A."/>
            <person name="Guo Y."/>
            <person name="Takashima Y."/>
            <person name="Narisawa K."/>
            <person name="Ohta H."/>
            <person name="Nishizawa T."/>
        </authorList>
    </citation>
    <scope>NUCLEOTIDE SEQUENCE</scope>
    <source>
        <strain evidence="6">E1425</strain>
    </source>
</reference>
<evidence type="ECO:0000313" key="6">
    <source>
        <dbReference type="EMBL" id="GJJ69439.1"/>
    </source>
</evidence>
<feature type="coiled-coil region" evidence="3">
    <location>
        <begin position="155"/>
        <end position="196"/>
    </location>
</feature>
<dbReference type="InterPro" id="IPR056515">
    <property type="entry name" value="INO80E_N"/>
</dbReference>
<organism evidence="6 7">
    <name type="scientific">Entomortierella parvispora</name>
    <dbReference type="NCBI Taxonomy" id="205924"/>
    <lineage>
        <taxon>Eukaryota</taxon>
        <taxon>Fungi</taxon>
        <taxon>Fungi incertae sedis</taxon>
        <taxon>Mucoromycota</taxon>
        <taxon>Mortierellomycotina</taxon>
        <taxon>Mortierellomycetes</taxon>
        <taxon>Mortierellales</taxon>
        <taxon>Mortierellaceae</taxon>
        <taxon>Entomortierella</taxon>
    </lineage>
</organism>
<comment type="subcellular location">
    <subcellularLocation>
        <location evidence="1">Nucleus</location>
    </subcellularLocation>
</comment>
<reference evidence="6" key="1">
    <citation type="submission" date="2021-11" db="EMBL/GenBank/DDBJ databases">
        <authorList>
            <person name="Herlambang A."/>
            <person name="Guo Y."/>
            <person name="Takashima Y."/>
            <person name="Nishizawa T."/>
        </authorList>
    </citation>
    <scope>NUCLEOTIDE SEQUENCE</scope>
    <source>
        <strain evidence="6">E1425</strain>
    </source>
</reference>
<feature type="compositionally biased region" description="Low complexity" evidence="4">
    <location>
        <begin position="610"/>
        <end position="627"/>
    </location>
</feature>
<dbReference type="Pfam" id="PF05965">
    <property type="entry name" value="FYRC"/>
    <property type="match status" value="1"/>
</dbReference>
<dbReference type="InterPro" id="IPR040092">
    <property type="entry name" value="TBRG1"/>
</dbReference>
<accession>A0A9P3H3L4</accession>
<dbReference type="GO" id="GO:0051726">
    <property type="term" value="P:regulation of cell cycle"/>
    <property type="evidence" value="ECO:0007669"/>
    <property type="project" value="TreeGrafter"/>
</dbReference>
<dbReference type="PROSITE" id="PS51543">
    <property type="entry name" value="FYRC"/>
    <property type="match status" value="1"/>
</dbReference>
<feature type="region of interest" description="Disordered" evidence="4">
    <location>
        <begin position="44"/>
        <end position="154"/>
    </location>
</feature>
<dbReference type="InterPro" id="IPR003889">
    <property type="entry name" value="FYrich_C"/>
</dbReference>
<dbReference type="Pfam" id="PF24237">
    <property type="entry name" value="INO80E"/>
    <property type="match status" value="1"/>
</dbReference>
<proteinExistence type="predicted"/>
<dbReference type="GO" id="GO:0005634">
    <property type="term" value="C:nucleus"/>
    <property type="evidence" value="ECO:0007669"/>
    <property type="project" value="UniProtKB-SubCell"/>
</dbReference>
<dbReference type="Pfam" id="PF05964">
    <property type="entry name" value="FYRN"/>
    <property type="match status" value="1"/>
</dbReference>
<evidence type="ECO:0000256" key="3">
    <source>
        <dbReference type="SAM" id="Coils"/>
    </source>
</evidence>
<feature type="domain" description="INO80 complex subunit E N-terminal" evidence="5">
    <location>
        <begin position="153"/>
        <end position="197"/>
    </location>
</feature>
<feature type="compositionally biased region" description="Basic and acidic residues" evidence="4">
    <location>
        <begin position="145"/>
        <end position="154"/>
    </location>
</feature>
<feature type="compositionally biased region" description="Low complexity" evidence="4">
    <location>
        <begin position="207"/>
        <end position="227"/>
    </location>
</feature>
<dbReference type="InterPro" id="IPR003888">
    <property type="entry name" value="FYrich_N"/>
</dbReference>
<keyword evidence="2" id="KW-0539">Nucleus</keyword>
<dbReference type="AlphaFoldDB" id="A0A9P3H3L4"/>
<feature type="compositionally biased region" description="Basic and acidic residues" evidence="4">
    <location>
        <begin position="483"/>
        <end position="500"/>
    </location>
</feature>
<dbReference type="PANTHER" id="PTHR22715:SF0">
    <property type="entry name" value="TRANSFORMING GROWTH FACTOR BETA REGULATOR 1"/>
    <property type="match status" value="1"/>
</dbReference>
<dbReference type="SMART" id="SM00541">
    <property type="entry name" value="FYRN"/>
    <property type="match status" value="1"/>
</dbReference>
<dbReference type="Gene3D" id="3.30.160.360">
    <property type="match status" value="1"/>
</dbReference>
<feature type="compositionally biased region" description="Acidic residues" evidence="4">
    <location>
        <begin position="501"/>
        <end position="521"/>
    </location>
</feature>
<dbReference type="OrthoDB" id="285793at2759"/>